<comment type="caution">
    <text evidence="1">The sequence shown here is derived from an EMBL/GenBank/DDBJ whole genome shotgun (WGS) entry which is preliminary data.</text>
</comment>
<organism evidence="1 2">
    <name type="scientific">Fusarium keratoplasticum</name>
    <dbReference type="NCBI Taxonomy" id="1328300"/>
    <lineage>
        <taxon>Eukaryota</taxon>
        <taxon>Fungi</taxon>
        <taxon>Dikarya</taxon>
        <taxon>Ascomycota</taxon>
        <taxon>Pezizomycotina</taxon>
        <taxon>Sordariomycetes</taxon>
        <taxon>Hypocreomycetidae</taxon>
        <taxon>Hypocreales</taxon>
        <taxon>Nectriaceae</taxon>
        <taxon>Fusarium</taxon>
        <taxon>Fusarium solani species complex</taxon>
    </lineage>
</organism>
<evidence type="ECO:0000313" key="2">
    <source>
        <dbReference type="Proteomes" id="UP001065298"/>
    </source>
</evidence>
<dbReference type="Proteomes" id="UP001065298">
    <property type="component" value="Chromosome 4"/>
</dbReference>
<reference evidence="1" key="1">
    <citation type="submission" date="2022-06" db="EMBL/GenBank/DDBJ databases">
        <title>Fusarium solani species complex genomes reveal bases of compartmentalisation and animal pathogenesis.</title>
        <authorList>
            <person name="Tsai I.J."/>
        </authorList>
    </citation>
    <scope>NUCLEOTIDE SEQUENCE</scope>
    <source>
        <strain evidence="1">Fu6.1</strain>
    </source>
</reference>
<name>A0ACC0R4H5_9HYPO</name>
<gene>
    <name evidence="1" type="ORF">NCS57_00641900</name>
</gene>
<proteinExistence type="predicted"/>
<accession>A0ACC0R4H5</accession>
<protein>
    <submittedName>
        <fullName evidence="1">Uncharacterized protein</fullName>
    </submittedName>
</protein>
<dbReference type="EMBL" id="CM046506">
    <property type="protein sequence ID" value="KAI8671661.1"/>
    <property type="molecule type" value="Genomic_DNA"/>
</dbReference>
<sequence>MEPLEIVGATAAIAQLLKLAVDIGDQARQLVQSFVHAPKELAELSAKIDRLGLLLHHANELDKDLANADASDLIPDAHNSLLYSCLGVSLAALEKVRMLHGDGGQSSAPHRLRWAAIDKRKAQKVLKDVTESEAALDTVLSILGVRLTSFNRASISAVQLGQEAIRNDITTAVQELESCFQAQSGLLGKKVIEASTTTCHVVERLCQEQQTTSLMFTQMMTKLLDSQERAEVRITVMPIL</sequence>
<keyword evidence="2" id="KW-1185">Reference proteome</keyword>
<evidence type="ECO:0000313" key="1">
    <source>
        <dbReference type="EMBL" id="KAI8671661.1"/>
    </source>
</evidence>